<dbReference type="Pfam" id="PF01741">
    <property type="entry name" value="MscL"/>
    <property type="match status" value="1"/>
</dbReference>
<comment type="subcellular location">
    <subcellularLocation>
        <location evidence="1">Membrane</location>
        <topology evidence="1">Multi-pass membrane protein</topology>
    </subcellularLocation>
</comment>
<feature type="compositionally biased region" description="Low complexity" evidence="5">
    <location>
        <begin position="199"/>
        <end position="221"/>
    </location>
</feature>
<evidence type="ECO:0000256" key="4">
    <source>
        <dbReference type="ARBA" id="ARBA00023136"/>
    </source>
</evidence>
<evidence type="ECO:0000313" key="8">
    <source>
        <dbReference type="Proteomes" id="UP001281003"/>
    </source>
</evidence>
<organism evidence="7 8">
    <name type="scientific">Sordaria brevicollis</name>
    <dbReference type="NCBI Taxonomy" id="83679"/>
    <lineage>
        <taxon>Eukaryota</taxon>
        <taxon>Fungi</taxon>
        <taxon>Dikarya</taxon>
        <taxon>Ascomycota</taxon>
        <taxon>Pezizomycotina</taxon>
        <taxon>Sordariomycetes</taxon>
        <taxon>Sordariomycetidae</taxon>
        <taxon>Sordariales</taxon>
        <taxon>Sordariaceae</taxon>
        <taxon>Sordaria</taxon>
    </lineage>
</organism>
<keyword evidence="3 6" id="KW-1133">Transmembrane helix</keyword>
<name>A0AAE0PFT0_SORBR</name>
<evidence type="ECO:0000256" key="1">
    <source>
        <dbReference type="ARBA" id="ARBA00004141"/>
    </source>
</evidence>
<dbReference type="GO" id="GO:0008381">
    <property type="term" value="F:mechanosensitive monoatomic ion channel activity"/>
    <property type="evidence" value="ECO:0007669"/>
    <property type="project" value="TreeGrafter"/>
</dbReference>
<dbReference type="GO" id="GO:0016020">
    <property type="term" value="C:membrane"/>
    <property type="evidence" value="ECO:0007669"/>
    <property type="project" value="UniProtKB-SubCell"/>
</dbReference>
<evidence type="ECO:0000256" key="3">
    <source>
        <dbReference type="ARBA" id="ARBA00022989"/>
    </source>
</evidence>
<protein>
    <submittedName>
        <fullName evidence="7">Gated mechanosensitive channel</fullName>
    </submittedName>
</protein>
<dbReference type="Gene3D" id="1.10.1200.120">
    <property type="entry name" value="Large-conductance mechanosensitive channel, MscL, domain 1"/>
    <property type="match status" value="1"/>
</dbReference>
<keyword evidence="8" id="KW-1185">Reference proteome</keyword>
<evidence type="ECO:0000256" key="2">
    <source>
        <dbReference type="ARBA" id="ARBA00022692"/>
    </source>
</evidence>
<sequence length="221" mass="24757">MPRLEEDTPVSVYDHDEEDDLLNRNRRRVVRLWEDFVDFAFQGNVLEIAFGLILATMFTALVTSFVSDIVLPPISVLLPLNKNLEEKFAVLRSGANHPEEGYNTLKQAQADGAVVMAYGFFMNRLLNFMGVGFSLYSIASIYQWMSKDPIIKKTVRCQYCCKFVNINSIRCINCTSWLDGREDILLSHHLQHRQPIPNPTGTSTPGATPGGTTTPGAGNSR</sequence>
<dbReference type="FunFam" id="1.10.1200.120:FF:000004">
    <property type="entry name" value="Ion channel, putative"/>
    <property type="match status" value="1"/>
</dbReference>
<keyword evidence="4 6" id="KW-0472">Membrane</keyword>
<evidence type="ECO:0000313" key="7">
    <source>
        <dbReference type="EMBL" id="KAK3398730.1"/>
    </source>
</evidence>
<comment type="caution">
    <text evidence="7">The sequence shown here is derived from an EMBL/GenBank/DDBJ whole genome shotgun (WGS) entry which is preliminary data.</text>
</comment>
<dbReference type="AlphaFoldDB" id="A0AAE0PFT0"/>
<dbReference type="InterPro" id="IPR037673">
    <property type="entry name" value="MSC/AndL"/>
</dbReference>
<feature type="region of interest" description="Disordered" evidence="5">
    <location>
        <begin position="192"/>
        <end position="221"/>
    </location>
</feature>
<dbReference type="InterPro" id="IPR036019">
    <property type="entry name" value="MscL_channel"/>
</dbReference>
<keyword evidence="2 6" id="KW-0812">Transmembrane</keyword>
<accession>A0AAE0PFT0</accession>
<gene>
    <name evidence="7" type="ORF">B0T20DRAFT_411868</name>
</gene>
<reference evidence="7" key="2">
    <citation type="submission" date="2023-07" db="EMBL/GenBank/DDBJ databases">
        <authorList>
            <consortium name="Lawrence Berkeley National Laboratory"/>
            <person name="Haridas S."/>
            <person name="Hensen N."/>
            <person name="Bonometti L."/>
            <person name="Westerberg I."/>
            <person name="Brannstrom I.O."/>
            <person name="Guillou S."/>
            <person name="Cros-Aarteil S."/>
            <person name="Calhoun S."/>
            <person name="Kuo A."/>
            <person name="Mondo S."/>
            <person name="Pangilinan J."/>
            <person name="Riley R."/>
            <person name="LaButti K."/>
            <person name="Andreopoulos B."/>
            <person name="Lipzen A."/>
            <person name="Chen C."/>
            <person name="Yanf M."/>
            <person name="Daum C."/>
            <person name="Ng V."/>
            <person name="Clum A."/>
            <person name="Steindorff A."/>
            <person name="Ohm R."/>
            <person name="Martin F."/>
            <person name="Silar P."/>
            <person name="Natvig D."/>
            <person name="Lalanne C."/>
            <person name="Gautier V."/>
            <person name="Ament-velasquez S.L."/>
            <person name="Kruys A."/>
            <person name="Hutchinson M.I."/>
            <person name="Powell A.J."/>
            <person name="Barry K."/>
            <person name="Miller A.N."/>
            <person name="Grigoriev I.V."/>
            <person name="Debuchy R."/>
            <person name="Gladieux P."/>
            <person name="Thoren M.H."/>
            <person name="Johannesson H."/>
        </authorList>
    </citation>
    <scope>NUCLEOTIDE SEQUENCE</scope>
    <source>
        <strain evidence="7">FGSC 1904</strain>
    </source>
</reference>
<feature type="transmembrane region" description="Helical" evidence="6">
    <location>
        <begin position="48"/>
        <end position="71"/>
    </location>
</feature>
<reference evidence="7" key="1">
    <citation type="journal article" date="2023" name="Mol. Phylogenet. Evol.">
        <title>Genome-scale phylogeny and comparative genomics of the fungal order Sordariales.</title>
        <authorList>
            <person name="Hensen N."/>
            <person name="Bonometti L."/>
            <person name="Westerberg I."/>
            <person name="Brannstrom I.O."/>
            <person name="Guillou S."/>
            <person name="Cros-Aarteil S."/>
            <person name="Calhoun S."/>
            <person name="Haridas S."/>
            <person name="Kuo A."/>
            <person name="Mondo S."/>
            <person name="Pangilinan J."/>
            <person name="Riley R."/>
            <person name="LaButti K."/>
            <person name="Andreopoulos B."/>
            <person name="Lipzen A."/>
            <person name="Chen C."/>
            <person name="Yan M."/>
            <person name="Daum C."/>
            <person name="Ng V."/>
            <person name="Clum A."/>
            <person name="Steindorff A."/>
            <person name="Ohm R.A."/>
            <person name="Martin F."/>
            <person name="Silar P."/>
            <person name="Natvig D.O."/>
            <person name="Lalanne C."/>
            <person name="Gautier V."/>
            <person name="Ament-Velasquez S.L."/>
            <person name="Kruys A."/>
            <person name="Hutchinson M.I."/>
            <person name="Powell A.J."/>
            <person name="Barry K."/>
            <person name="Miller A.N."/>
            <person name="Grigoriev I.V."/>
            <person name="Debuchy R."/>
            <person name="Gladieux P."/>
            <person name="Hiltunen Thoren M."/>
            <person name="Johannesson H."/>
        </authorList>
    </citation>
    <scope>NUCLEOTIDE SEQUENCE</scope>
    <source>
        <strain evidence="7">FGSC 1904</strain>
    </source>
</reference>
<dbReference type="SUPFAM" id="SSF81330">
    <property type="entry name" value="Gated mechanosensitive channel"/>
    <property type="match status" value="1"/>
</dbReference>
<evidence type="ECO:0000256" key="5">
    <source>
        <dbReference type="SAM" id="MobiDB-lite"/>
    </source>
</evidence>
<evidence type="ECO:0000256" key="6">
    <source>
        <dbReference type="SAM" id="Phobius"/>
    </source>
</evidence>
<dbReference type="PANTHER" id="PTHR30266">
    <property type="entry name" value="MECHANOSENSITIVE CHANNEL MSCL"/>
    <property type="match status" value="1"/>
</dbReference>
<feature type="transmembrane region" description="Helical" evidence="6">
    <location>
        <begin position="125"/>
        <end position="145"/>
    </location>
</feature>
<dbReference type="EMBL" id="JAUTDP010000006">
    <property type="protein sequence ID" value="KAK3398730.1"/>
    <property type="molecule type" value="Genomic_DNA"/>
</dbReference>
<proteinExistence type="predicted"/>
<dbReference type="PANTHER" id="PTHR30266:SF2">
    <property type="entry name" value="LARGE-CONDUCTANCE MECHANOSENSITIVE CHANNEL"/>
    <property type="match status" value="1"/>
</dbReference>
<dbReference type="Proteomes" id="UP001281003">
    <property type="component" value="Unassembled WGS sequence"/>
</dbReference>